<evidence type="ECO:0000313" key="3">
    <source>
        <dbReference type="Proteomes" id="UP000316476"/>
    </source>
</evidence>
<gene>
    <name evidence="2" type="ORF">V7x_31950</name>
</gene>
<keyword evidence="1" id="KW-1133">Transmembrane helix</keyword>
<dbReference type="OrthoDB" id="281279at2"/>
<name>A0A5C6G2K1_9PLAN</name>
<evidence type="ECO:0000313" key="2">
    <source>
        <dbReference type="EMBL" id="TWU67620.1"/>
    </source>
</evidence>
<keyword evidence="1" id="KW-0472">Membrane</keyword>
<feature type="transmembrane region" description="Helical" evidence="1">
    <location>
        <begin position="35"/>
        <end position="53"/>
    </location>
</feature>
<dbReference type="RefSeq" id="WP_146413991.1">
    <property type="nucleotide sequence ID" value="NZ_SJPZ01000001.1"/>
</dbReference>
<dbReference type="Proteomes" id="UP000316476">
    <property type="component" value="Unassembled WGS sequence"/>
</dbReference>
<accession>A0A5C6G2K1</accession>
<evidence type="ECO:0000256" key="1">
    <source>
        <dbReference type="SAM" id="Phobius"/>
    </source>
</evidence>
<proteinExistence type="predicted"/>
<comment type="caution">
    <text evidence="2">The sequence shown here is derived from an EMBL/GenBank/DDBJ whole genome shotgun (WGS) entry which is preliminary data.</text>
</comment>
<dbReference type="EMBL" id="SJPZ01000001">
    <property type="protein sequence ID" value="TWU67620.1"/>
    <property type="molecule type" value="Genomic_DNA"/>
</dbReference>
<sequence length="197" mass="21774">MYQTLAERPLMTMAMLGIIVAACVAAWLKTGRRDVLIAAIIGACLIPAAGYLADVLVTDRERIEQIVYEVAEAVENNDVDTAVSYLRSESLRRRAVDELSRYRFSMARVNQLRRVDLIKNSFPPEAEVELSVKVDVSERSGALQNVRVVRRLVLKFVKVGDGDDGNGDWKVIDYAHFPITGGADSYSTQFSGANAGY</sequence>
<feature type="transmembrane region" description="Helical" evidence="1">
    <location>
        <begin position="12"/>
        <end position="28"/>
    </location>
</feature>
<protein>
    <submittedName>
        <fullName evidence="2">Uncharacterized protein</fullName>
    </submittedName>
</protein>
<reference evidence="2 3" key="1">
    <citation type="submission" date="2019-02" db="EMBL/GenBank/DDBJ databases">
        <title>Deep-cultivation of Planctomycetes and their phenomic and genomic characterization uncovers novel biology.</title>
        <authorList>
            <person name="Wiegand S."/>
            <person name="Jogler M."/>
            <person name="Boedeker C."/>
            <person name="Pinto D."/>
            <person name="Vollmers J."/>
            <person name="Rivas-Marin E."/>
            <person name="Kohn T."/>
            <person name="Peeters S.H."/>
            <person name="Heuer A."/>
            <person name="Rast P."/>
            <person name="Oberbeckmann S."/>
            <person name="Bunk B."/>
            <person name="Jeske O."/>
            <person name="Meyerdierks A."/>
            <person name="Storesund J.E."/>
            <person name="Kallscheuer N."/>
            <person name="Luecker S."/>
            <person name="Lage O.M."/>
            <person name="Pohl T."/>
            <person name="Merkel B.J."/>
            <person name="Hornburger P."/>
            <person name="Mueller R.-W."/>
            <person name="Bruemmer F."/>
            <person name="Labrenz M."/>
            <person name="Spormann A.M."/>
            <person name="Op Den Camp H."/>
            <person name="Overmann J."/>
            <person name="Amann R."/>
            <person name="Jetten M.S.M."/>
            <person name="Mascher T."/>
            <person name="Medema M.H."/>
            <person name="Devos D.P."/>
            <person name="Kaster A.-K."/>
            <person name="Ovreas L."/>
            <person name="Rohde M."/>
            <person name="Galperin M.Y."/>
            <person name="Jogler C."/>
        </authorList>
    </citation>
    <scope>NUCLEOTIDE SEQUENCE [LARGE SCALE GENOMIC DNA]</scope>
    <source>
        <strain evidence="2 3">V7</strain>
    </source>
</reference>
<organism evidence="2 3">
    <name type="scientific">Crateriforma conspicua</name>
    <dbReference type="NCBI Taxonomy" id="2527996"/>
    <lineage>
        <taxon>Bacteria</taxon>
        <taxon>Pseudomonadati</taxon>
        <taxon>Planctomycetota</taxon>
        <taxon>Planctomycetia</taxon>
        <taxon>Planctomycetales</taxon>
        <taxon>Planctomycetaceae</taxon>
        <taxon>Crateriforma</taxon>
    </lineage>
</organism>
<dbReference type="AlphaFoldDB" id="A0A5C6G2K1"/>
<keyword evidence="1" id="KW-0812">Transmembrane</keyword>